<evidence type="ECO:0000256" key="1">
    <source>
        <dbReference type="ARBA" id="ARBA00004651"/>
    </source>
</evidence>
<name>A0A0S7XPJ2_9BACT</name>
<evidence type="ECO:0000256" key="6">
    <source>
        <dbReference type="ARBA" id="ARBA00038076"/>
    </source>
</evidence>
<gene>
    <name evidence="10" type="ORF">AMK68_01715</name>
</gene>
<feature type="transmembrane region" description="Helical" evidence="7">
    <location>
        <begin position="376"/>
        <end position="396"/>
    </location>
</feature>
<dbReference type="GO" id="GO:0022857">
    <property type="term" value="F:transmembrane transporter activity"/>
    <property type="evidence" value="ECO:0007669"/>
    <property type="project" value="TreeGrafter"/>
</dbReference>
<comment type="caution">
    <text evidence="10">The sequence shown here is derived from an EMBL/GenBank/DDBJ whole genome shotgun (WGS) entry which is preliminary data.</text>
</comment>
<dbReference type="InterPro" id="IPR025857">
    <property type="entry name" value="MacB_PCD"/>
</dbReference>
<keyword evidence="2" id="KW-1003">Cell membrane</keyword>
<evidence type="ECO:0000256" key="5">
    <source>
        <dbReference type="ARBA" id="ARBA00023136"/>
    </source>
</evidence>
<evidence type="ECO:0000259" key="8">
    <source>
        <dbReference type="Pfam" id="PF02687"/>
    </source>
</evidence>
<dbReference type="GO" id="GO:0005886">
    <property type="term" value="C:plasma membrane"/>
    <property type="evidence" value="ECO:0007669"/>
    <property type="project" value="UniProtKB-SubCell"/>
</dbReference>
<protein>
    <recommendedName>
        <fullName evidence="12">Multidrug ABC transporter substrate-binding protein</fullName>
    </recommendedName>
</protein>
<dbReference type="Proteomes" id="UP000052020">
    <property type="component" value="Unassembled WGS sequence"/>
</dbReference>
<proteinExistence type="inferred from homology"/>
<dbReference type="PANTHER" id="PTHR30572:SF4">
    <property type="entry name" value="ABC TRANSPORTER PERMEASE YTRF"/>
    <property type="match status" value="1"/>
</dbReference>
<dbReference type="Pfam" id="PF12704">
    <property type="entry name" value="MacB_PCD"/>
    <property type="match status" value="1"/>
</dbReference>
<keyword evidence="4 7" id="KW-1133">Transmembrane helix</keyword>
<comment type="subcellular location">
    <subcellularLocation>
        <location evidence="1">Cell membrane</location>
        <topology evidence="1">Multi-pass membrane protein</topology>
    </subcellularLocation>
</comment>
<organism evidence="10 11">
    <name type="scientific">candidate division KD3-62 bacterium DG_56</name>
    <dbReference type="NCBI Taxonomy" id="1704032"/>
    <lineage>
        <taxon>Bacteria</taxon>
        <taxon>candidate division KD3-62</taxon>
    </lineage>
</organism>
<evidence type="ECO:0000256" key="3">
    <source>
        <dbReference type="ARBA" id="ARBA00022692"/>
    </source>
</evidence>
<feature type="domain" description="ABC3 transporter permease C-terminal" evidence="8">
    <location>
        <begin position="294"/>
        <end position="406"/>
    </location>
</feature>
<evidence type="ECO:0000313" key="10">
    <source>
        <dbReference type="EMBL" id="KPJ64398.1"/>
    </source>
</evidence>
<evidence type="ECO:0000256" key="2">
    <source>
        <dbReference type="ARBA" id="ARBA00022475"/>
    </source>
</evidence>
<dbReference type="Pfam" id="PF02687">
    <property type="entry name" value="FtsX"/>
    <property type="match status" value="1"/>
</dbReference>
<keyword evidence="5 7" id="KW-0472">Membrane</keyword>
<evidence type="ECO:0000256" key="7">
    <source>
        <dbReference type="SAM" id="Phobius"/>
    </source>
</evidence>
<dbReference type="EMBL" id="LIZY01000028">
    <property type="protein sequence ID" value="KPJ64398.1"/>
    <property type="molecule type" value="Genomic_DNA"/>
</dbReference>
<evidence type="ECO:0000256" key="4">
    <source>
        <dbReference type="ARBA" id="ARBA00022989"/>
    </source>
</evidence>
<reference evidence="10 11" key="1">
    <citation type="journal article" date="2015" name="Microbiome">
        <title>Genomic resolution of linkages in carbon, nitrogen, and sulfur cycling among widespread estuary sediment bacteria.</title>
        <authorList>
            <person name="Baker B.J."/>
            <person name="Lazar C.S."/>
            <person name="Teske A.P."/>
            <person name="Dick G.J."/>
        </authorList>
    </citation>
    <scope>NUCLEOTIDE SEQUENCE [LARGE SCALE GENOMIC DNA]</scope>
    <source>
        <strain evidence="10">DG_56</strain>
    </source>
</reference>
<evidence type="ECO:0000259" key="9">
    <source>
        <dbReference type="Pfam" id="PF12704"/>
    </source>
</evidence>
<dbReference type="PANTHER" id="PTHR30572">
    <property type="entry name" value="MEMBRANE COMPONENT OF TRANSPORTER-RELATED"/>
    <property type="match status" value="1"/>
</dbReference>
<comment type="similarity">
    <text evidence="6">Belongs to the ABC-4 integral membrane protein family.</text>
</comment>
<feature type="transmembrane region" description="Helical" evidence="7">
    <location>
        <begin position="287"/>
        <end position="315"/>
    </location>
</feature>
<dbReference type="AlphaFoldDB" id="A0A0S7XPJ2"/>
<dbReference type="InterPro" id="IPR003838">
    <property type="entry name" value="ABC3_permease_C"/>
</dbReference>
<feature type="domain" description="MacB-like periplasmic core" evidence="9">
    <location>
        <begin position="21"/>
        <end position="253"/>
    </location>
</feature>
<accession>A0A0S7XPJ2</accession>
<sequence length="413" mass="43822">MSLWESLRVAVEGLVSNRLRSALTMLGMIFGVGAVIAAVSMTQGARVATLKEFERFGTNTLTVRPGQLRRGPVRGGMGTEQNLTRADADAIRKECPSIVAVAPEVDTTAQVEAANMNTNTRVEGSTELFPQVRNFEIAEGNFFTESDVMRRRKVAVLGPTVVDNLFGAGESVVGNQIKINGITFTVIGQFKAKGDTGGFRNQDDRIVVPLTTAKYRLGAGTGDPGAPRDAVESIGVQYADMSLADKARGEVEALLRQRHKIGPASESDFHIMAPADFIAGAEEANRLLTLLFGSIAAVSLLVGGIGIMNIMLVSVTERTREIGLRKAVGATPRDILVQFLIEALALSLAGGGVGVALGIALAYILRVVGLNTAVSLPWVAVAFSFAAFVGVFFGLLPSRKAASMDPIEALRYE</sequence>
<feature type="transmembrane region" description="Helical" evidence="7">
    <location>
        <begin position="336"/>
        <end position="364"/>
    </location>
</feature>
<evidence type="ECO:0000313" key="11">
    <source>
        <dbReference type="Proteomes" id="UP000052020"/>
    </source>
</evidence>
<evidence type="ECO:0008006" key="12">
    <source>
        <dbReference type="Google" id="ProtNLM"/>
    </source>
</evidence>
<dbReference type="InterPro" id="IPR050250">
    <property type="entry name" value="Macrolide_Exporter_MacB"/>
</dbReference>
<keyword evidence="3 7" id="KW-0812">Transmembrane</keyword>
<feature type="transmembrane region" description="Helical" evidence="7">
    <location>
        <begin position="21"/>
        <end position="41"/>
    </location>
</feature>